<proteinExistence type="predicted"/>
<evidence type="ECO:0000313" key="3">
    <source>
        <dbReference type="EMBL" id="KAL0488421.1"/>
    </source>
</evidence>
<sequence length="291" mass="32164">MRNTLILLVLGCILTYCLCGPLVKKNDLESLFYQPSQPHGNEKQGYIYYSGGIKVVDWNYHFHVFFTEVTSNNQQYARINRVSYKLEGKKLEDGFYGYSGMGDDTRLLIFSGPKSTCHFHQDSTYIQKEHNILDESLDKLNGLARFVDTGKEILTYEAFAAAPKAVVAPKKTEKKPAKVDYSLLQNDDDDGSSSSSIEEVEPLVQKHKTPKKGQTAESSKKGGSSKIANTKGKGKGKKTQGQSQPDTQCAGGICSRAKRGLATVTKCIGDACRKLVAKCVGLCQNKKNKRE</sequence>
<dbReference type="Proteomes" id="UP001431209">
    <property type="component" value="Unassembled WGS sequence"/>
</dbReference>
<feature type="chain" id="PRO_5043710979" evidence="2">
    <location>
        <begin position="20"/>
        <end position="291"/>
    </location>
</feature>
<reference evidence="3 4" key="1">
    <citation type="submission" date="2024-03" db="EMBL/GenBank/DDBJ databases">
        <title>The Acrasis kona genome and developmental transcriptomes reveal deep origins of eukaryotic multicellular pathways.</title>
        <authorList>
            <person name="Sheikh S."/>
            <person name="Fu C.-J."/>
            <person name="Brown M.W."/>
            <person name="Baldauf S.L."/>
        </authorList>
    </citation>
    <scope>NUCLEOTIDE SEQUENCE [LARGE SCALE GENOMIC DNA]</scope>
    <source>
        <strain evidence="3 4">ATCC MYA-3509</strain>
    </source>
</reference>
<name>A0AAW2ZI58_9EUKA</name>
<feature type="signal peptide" evidence="2">
    <location>
        <begin position="1"/>
        <end position="19"/>
    </location>
</feature>
<protein>
    <submittedName>
        <fullName evidence="3">Coatomer subunit epsilon</fullName>
    </submittedName>
</protein>
<dbReference type="EMBL" id="JAOPGA020001438">
    <property type="protein sequence ID" value="KAL0488421.1"/>
    <property type="molecule type" value="Genomic_DNA"/>
</dbReference>
<evidence type="ECO:0000256" key="2">
    <source>
        <dbReference type="SAM" id="SignalP"/>
    </source>
</evidence>
<evidence type="ECO:0000313" key="4">
    <source>
        <dbReference type="Proteomes" id="UP001431209"/>
    </source>
</evidence>
<comment type="caution">
    <text evidence="3">The sequence shown here is derived from an EMBL/GenBank/DDBJ whole genome shotgun (WGS) entry which is preliminary data.</text>
</comment>
<keyword evidence="2" id="KW-0732">Signal</keyword>
<evidence type="ECO:0000256" key="1">
    <source>
        <dbReference type="SAM" id="MobiDB-lite"/>
    </source>
</evidence>
<gene>
    <name evidence="3" type="ORF">AKO1_015582</name>
</gene>
<organism evidence="3 4">
    <name type="scientific">Acrasis kona</name>
    <dbReference type="NCBI Taxonomy" id="1008807"/>
    <lineage>
        <taxon>Eukaryota</taxon>
        <taxon>Discoba</taxon>
        <taxon>Heterolobosea</taxon>
        <taxon>Tetramitia</taxon>
        <taxon>Eutetramitia</taxon>
        <taxon>Acrasidae</taxon>
        <taxon>Acrasis</taxon>
    </lineage>
</organism>
<keyword evidence="4" id="KW-1185">Reference proteome</keyword>
<dbReference type="AlphaFoldDB" id="A0AAW2ZI58"/>
<accession>A0AAW2ZI58</accession>
<feature type="region of interest" description="Disordered" evidence="1">
    <location>
        <begin position="179"/>
        <end position="249"/>
    </location>
</feature>